<dbReference type="EMBL" id="GL378369">
    <property type="protein sequence ID" value="EFJ43830.1"/>
    <property type="molecule type" value="Genomic_DNA"/>
</dbReference>
<dbReference type="InParanoid" id="D8U8Y5"/>
<evidence type="ECO:0000313" key="2">
    <source>
        <dbReference type="Proteomes" id="UP000001058"/>
    </source>
</evidence>
<dbReference type="Proteomes" id="UP000001058">
    <property type="component" value="Unassembled WGS sequence"/>
</dbReference>
<gene>
    <name evidence="1" type="ORF">VOLCADRAFT_96004</name>
</gene>
<dbReference type="KEGG" id="vcn:VOLCADRAFT_96004"/>
<reference evidence="1 2" key="1">
    <citation type="journal article" date="2010" name="Science">
        <title>Genomic analysis of organismal complexity in the multicellular green alga Volvox carteri.</title>
        <authorList>
            <person name="Prochnik S.E."/>
            <person name="Umen J."/>
            <person name="Nedelcu A.M."/>
            <person name="Hallmann A."/>
            <person name="Miller S.M."/>
            <person name="Nishii I."/>
            <person name="Ferris P."/>
            <person name="Kuo A."/>
            <person name="Mitros T."/>
            <person name="Fritz-Laylin L.K."/>
            <person name="Hellsten U."/>
            <person name="Chapman J."/>
            <person name="Simakov O."/>
            <person name="Rensing S.A."/>
            <person name="Terry A."/>
            <person name="Pangilinan J."/>
            <person name="Kapitonov V."/>
            <person name="Jurka J."/>
            <person name="Salamov A."/>
            <person name="Shapiro H."/>
            <person name="Schmutz J."/>
            <person name="Grimwood J."/>
            <person name="Lindquist E."/>
            <person name="Lucas S."/>
            <person name="Grigoriev I.V."/>
            <person name="Schmitt R."/>
            <person name="Kirk D."/>
            <person name="Rokhsar D.S."/>
        </authorList>
    </citation>
    <scope>NUCLEOTIDE SEQUENCE [LARGE SCALE GENOMIC DNA]</scope>
    <source>
        <strain evidence="2">f. Nagariensis / Eve</strain>
    </source>
</reference>
<organism evidence="2">
    <name type="scientific">Volvox carteri f. nagariensis</name>
    <dbReference type="NCBI Taxonomy" id="3068"/>
    <lineage>
        <taxon>Eukaryota</taxon>
        <taxon>Viridiplantae</taxon>
        <taxon>Chlorophyta</taxon>
        <taxon>core chlorophytes</taxon>
        <taxon>Chlorophyceae</taxon>
        <taxon>CS clade</taxon>
        <taxon>Chlamydomonadales</taxon>
        <taxon>Volvocaceae</taxon>
        <taxon>Volvox</taxon>
    </lineage>
</organism>
<evidence type="ECO:0000313" key="1">
    <source>
        <dbReference type="EMBL" id="EFJ43830.1"/>
    </source>
</evidence>
<sequence length="348" mass="37798">MSPFDHLRTTADCNQELVSFPPLSSDELNILQRVEDQLLAIDEVLATDLGQQEQHLPARASKSAKDTHTAKLDSIRCKHESQFKTPYSVPDSVTDLKTHDTAWLAIQEHKLQLISGVPLQGWHPLPSMGEDDAAAVHPEAPHQAGAIIVRHVLPPLHPFNTPLQCLLAPATTGSLSAAGLTAAPGLLGPFSDMLGLAADAADGEDILDTVQEWGLMFKAAGGQHLASDQSAFNSHANRVINHNIAAAQAATVEFDEMQDTEAWVQVAVQVAQHYKTASEVQQTQKQLNDMSQLLPYKEVIRLARDVLCHLHDQLHPCFGVLHLVKLHCGRLSGRNVVVDDTVGMTVEG</sequence>
<keyword evidence="2" id="KW-1185">Reference proteome</keyword>
<dbReference type="AlphaFoldDB" id="D8U8Y5"/>
<accession>D8U8Y5</accession>
<dbReference type="GeneID" id="9621955"/>
<name>D8U8Y5_VOLCA</name>
<dbReference type="RefSeq" id="XP_002955076.1">
    <property type="nucleotide sequence ID" value="XM_002955030.1"/>
</dbReference>
<protein>
    <submittedName>
        <fullName evidence="1">Uncharacterized protein</fullName>
    </submittedName>
</protein>
<proteinExistence type="predicted"/>